<reference evidence="2 3" key="1">
    <citation type="submission" date="2018-01" db="EMBL/GenBank/DDBJ databases">
        <title>Whole genome analyses suggest that Burkholderia sensu lato contains two further novel genera in the rhizoxinica-symbiotica group Mycetohabitans gen. nov., and Trinickia gen. nov.: implications for the evolution of diazotrophy and nodulation in the Burkholderiaceae.</title>
        <authorList>
            <person name="Estrada-de los Santos P."/>
            <person name="Palmer M."/>
            <person name="Chavez-Ramirez B."/>
            <person name="Beukes C."/>
            <person name="Steenkamp E.T."/>
            <person name="Hirsch A.M."/>
            <person name="Manyaka P."/>
            <person name="Maluk M."/>
            <person name="Lafos M."/>
            <person name="Crook M."/>
            <person name="Gross E."/>
            <person name="Simon M.F."/>
            <person name="Bueno dos Reis Junior F."/>
            <person name="Poole P.S."/>
            <person name="Venter S.N."/>
            <person name="James E.K."/>
        </authorList>
    </citation>
    <scope>NUCLEOTIDE SEQUENCE [LARGE SCALE GENOMIC DNA]</scope>
    <source>
        <strain evidence="2 3">GP25-8</strain>
    </source>
</reference>
<proteinExistence type="predicted"/>
<dbReference type="EMBL" id="PNYB01000011">
    <property type="protein sequence ID" value="PMS24055.1"/>
    <property type="molecule type" value="Genomic_DNA"/>
</dbReference>
<evidence type="ECO:0000313" key="2">
    <source>
        <dbReference type="EMBL" id="PMS24055.1"/>
    </source>
</evidence>
<organism evidence="2 3">
    <name type="scientific">Trinickia soli</name>
    <dbReference type="NCBI Taxonomy" id="380675"/>
    <lineage>
        <taxon>Bacteria</taxon>
        <taxon>Pseudomonadati</taxon>
        <taxon>Pseudomonadota</taxon>
        <taxon>Betaproteobacteria</taxon>
        <taxon>Burkholderiales</taxon>
        <taxon>Burkholderiaceae</taxon>
        <taxon>Trinickia</taxon>
    </lineage>
</organism>
<gene>
    <name evidence="2" type="ORF">C0Z19_14590</name>
</gene>
<dbReference type="SUPFAM" id="SSF69279">
    <property type="entry name" value="Phage tail proteins"/>
    <property type="match status" value="1"/>
</dbReference>
<name>A0A2N7W3S4_9BURK</name>
<comment type="caution">
    <text evidence="2">The sequence shown here is derived from an EMBL/GenBank/DDBJ whole genome shotgun (WGS) entry which is preliminary data.</text>
</comment>
<accession>A0A2N7W3S4</accession>
<evidence type="ECO:0008006" key="4">
    <source>
        <dbReference type="Google" id="ProtNLM"/>
    </source>
</evidence>
<dbReference type="RefSeq" id="WP_102610541.1">
    <property type="nucleotide sequence ID" value="NZ_CADIKD010000013.1"/>
</dbReference>
<feature type="region of interest" description="Disordered" evidence="1">
    <location>
        <begin position="1"/>
        <end position="32"/>
    </location>
</feature>
<protein>
    <recommendedName>
        <fullName evidence="4">Phage protein D</fullName>
    </recommendedName>
</protein>
<dbReference type="AlphaFoldDB" id="A0A2N7W3S4"/>
<keyword evidence="3" id="KW-1185">Reference proteome</keyword>
<evidence type="ECO:0000313" key="3">
    <source>
        <dbReference type="Proteomes" id="UP000235347"/>
    </source>
</evidence>
<dbReference type="Proteomes" id="UP000235347">
    <property type="component" value="Unassembled WGS sequence"/>
</dbReference>
<evidence type="ECO:0000256" key="1">
    <source>
        <dbReference type="SAM" id="MobiDB-lite"/>
    </source>
</evidence>
<sequence>MSDFGGGEKPTAHNAAEGGAAPKSGDGGKQTYGVARNANEFRDITSNGEKITAVASSTFVSTVVIQEINAPAMCQIVFELDTNWTDDDYKQFAAGSRLEIPDKLVQDKQLPPMYVSGLTLDGTTGSSMQSTLTVTAFDKMHFLRFGEYSKSFVNQSDQDIFEWIVESVGMNFSTIGYMSKLAYPFFLSDNETRYDLLLKVCRQEYYECIVKMKGEHETLVVNSREYRNSALDPPLFYNYDIEAINLDMRVPTLGETVTIRGYDFLNGKPLSTTDSDNTELSEMKGAQKAFEASEPFGDSPVTLKRPDIGSENSLVNIAVGQRERFQDTFIEGTVTLRQINLEACPGVNVDLRGINSRFDGLYHVVKSTHRIDRNRNFTILNVTRSGM</sequence>